<reference evidence="2 3" key="1">
    <citation type="submission" date="2019-09" db="EMBL/GenBank/DDBJ databases">
        <title>Genome sequence of Adhaeribacter sp. M2.</title>
        <authorList>
            <person name="Srinivasan S."/>
        </authorList>
    </citation>
    <scope>NUCLEOTIDE SEQUENCE [LARGE SCALE GENOMIC DNA]</scope>
    <source>
        <strain evidence="2 3">M2</strain>
    </source>
</reference>
<evidence type="ECO:0000256" key="1">
    <source>
        <dbReference type="SAM" id="Phobius"/>
    </source>
</evidence>
<keyword evidence="3" id="KW-1185">Reference proteome</keyword>
<organism evidence="2 3">
    <name type="scientific">Adhaeribacter soli</name>
    <dbReference type="NCBI Taxonomy" id="2607655"/>
    <lineage>
        <taxon>Bacteria</taxon>
        <taxon>Pseudomonadati</taxon>
        <taxon>Bacteroidota</taxon>
        <taxon>Cytophagia</taxon>
        <taxon>Cytophagales</taxon>
        <taxon>Hymenobacteraceae</taxon>
        <taxon>Adhaeribacter</taxon>
    </lineage>
</organism>
<dbReference type="RefSeq" id="WP_150902457.1">
    <property type="nucleotide sequence ID" value="NZ_VTWT01000002.1"/>
</dbReference>
<sequence length="119" mass="12594">MYLVIAATLAGYFPELKPIWGQGAILIGIAFVLGAFGIGYFIGGISGKENRREVGALATAQRNTAASMIIAAQNFADNPEVLVIITIANTIGIAMLLGIAKVLSKDHKIEIMYTNRKAG</sequence>
<dbReference type="InterPro" id="IPR038770">
    <property type="entry name" value="Na+/solute_symporter_sf"/>
</dbReference>
<comment type="caution">
    <text evidence="2">The sequence shown here is derived from an EMBL/GenBank/DDBJ whole genome shotgun (WGS) entry which is preliminary data.</text>
</comment>
<feature type="transmembrane region" description="Helical" evidence="1">
    <location>
        <begin position="20"/>
        <end position="42"/>
    </location>
</feature>
<dbReference type="Proteomes" id="UP000326570">
    <property type="component" value="Unassembled WGS sequence"/>
</dbReference>
<dbReference type="Gene3D" id="1.20.1530.20">
    <property type="match status" value="1"/>
</dbReference>
<proteinExistence type="predicted"/>
<dbReference type="EMBL" id="VTWT01000002">
    <property type="protein sequence ID" value="KAA9340545.1"/>
    <property type="molecule type" value="Genomic_DNA"/>
</dbReference>
<evidence type="ECO:0000313" key="2">
    <source>
        <dbReference type="EMBL" id="KAA9340545.1"/>
    </source>
</evidence>
<evidence type="ECO:0000313" key="3">
    <source>
        <dbReference type="Proteomes" id="UP000326570"/>
    </source>
</evidence>
<gene>
    <name evidence="2" type="ORF">F0P94_03715</name>
</gene>
<name>A0A5N1J371_9BACT</name>
<accession>A0A5N1J371</accession>
<keyword evidence="1" id="KW-1133">Transmembrane helix</keyword>
<keyword evidence="1" id="KW-0812">Transmembrane</keyword>
<dbReference type="AlphaFoldDB" id="A0A5N1J371"/>
<feature type="transmembrane region" description="Helical" evidence="1">
    <location>
        <begin position="81"/>
        <end position="103"/>
    </location>
</feature>
<protein>
    <recommendedName>
        <fullName evidence="4">Bile acid:sodium symporter family protein</fullName>
    </recommendedName>
</protein>
<evidence type="ECO:0008006" key="4">
    <source>
        <dbReference type="Google" id="ProtNLM"/>
    </source>
</evidence>
<keyword evidence="1" id="KW-0472">Membrane</keyword>